<reference evidence="1" key="1">
    <citation type="submission" date="2014-01" db="EMBL/GenBank/DDBJ databases">
        <authorList>
            <person name="Brown-Elliot B."/>
            <person name="Wallace R."/>
            <person name="Lenaerts A."/>
            <person name="Ordway D."/>
            <person name="DeGroote M.A."/>
            <person name="Parker T."/>
            <person name="Sizemore C."/>
            <person name="Tallon L.J."/>
            <person name="Sadzewicz L.K."/>
            <person name="Sengamalay N."/>
            <person name="Fraser C.M."/>
            <person name="Hine E."/>
            <person name="Shefchek K.A."/>
            <person name="Das S.P."/>
            <person name="Tettelin H."/>
        </authorList>
    </citation>
    <scope>NUCLEOTIDE SEQUENCE [LARGE SCALE GENOMIC DNA]</scope>
    <source>
        <strain evidence="1">4042</strain>
    </source>
</reference>
<evidence type="ECO:0000313" key="1">
    <source>
        <dbReference type="EMBL" id="EUA29868.1"/>
    </source>
</evidence>
<dbReference type="AlphaFoldDB" id="X8AFU4"/>
<accession>X8AFU4</accession>
<comment type="caution">
    <text evidence="1">The sequence shown here is derived from an EMBL/GenBank/DDBJ whole genome shotgun (WGS) entry which is preliminary data.</text>
</comment>
<organism evidence="1">
    <name type="scientific">Mycobacterium xenopi 4042</name>
    <dbReference type="NCBI Taxonomy" id="1299334"/>
    <lineage>
        <taxon>Bacteria</taxon>
        <taxon>Bacillati</taxon>
        <taxon>Actinomycetota</taxon>
        <taxon>Actinomycetes</taxon>
        <taxon>Mycobacteriales</taxon>
        <taxon>Mycobacteriaceae</taxon>
        <taxon>Mycobacterium</taxon>
    </lineage>
</organism>
<gene>
    <name evidence="1" type="ORF">I553_4121</name>
</gene>
<protein>
    <submittedName>
        <fullName evidence="1">Uncharacterized protein</fullName>
    </submittedName>
</protein>
<dbReference type="EMBL" id="JAOB01000060">
    <property type="protein sequence ID" value="EUA29868.1"/>
    <property type="molecule type" value="Genomic_DNA"/>
</dbReference>
<name>X8AFU4_MYCXE</name>
<sequence>MSWRSAEAQLAIIGNPTTARVTQTSERYRRQRTVSMYARLVAVMERAMVLECCRP</sequence>
<proteinExistence type="predicted"/>
<dbReference type="PATRIC" id="fig|1299334.3.peg.5813"/>